<dbReference type="GO" id="GO:0004100">
    <property type="term" value="F:chitin synthase activity"/>
    <property type="evidence" value="ECO:0007669"/>
    <property type="project" value="UniProtKB-EC"/>
</dbReference>
<keyword evidence="12" id="KW-1185">Reference proteome</keyword>
<keyword evidence="5" id="KW-0808">Transferase</keyword>
<evidence type="ECO:0000256" key="10">
    <source>
        <dbReference type="SAM" id="Phobius"/>
    </source>
</evidence>
<protein>
    <recommendedName>
        <fullName evidence="2">chitin synthase</fullName>
        <ecNumber evidence="2">2.4.1.16</ecNumber>
    </recommendedName>
</protein>
<dbReference type="PANTHER" id="PTHR22914:SF9">
    <property type="entry name" value="CHITIN SYNTHASE 1"/>
    <property type="match status" value="1"/>
</dbReference>
<sequence>MSNHLLTTRKFNRANDNSIQDLTHQKIYGPIELELNKEHGLRYVKNYYQNQQEQEEGLDKREILNLQPIDIFKKNLNQNQTQVIHQQGQNQNQTQNLQNQLQSEQHQGLLSALINNCQQPKNDDVIEKEIFEQNRIKVMICITMYSEKYSELEKSINGVGRDIEAFLKIGIAPHQIAVTVIFDGIVNICHKPGAYRDNIIPYFESEIDKKYGFQREQTLAYQYNKYQEQLKRFQDYNPDNIKYLRANTDQLLKKYKKHRDTLKKTMERLKGEKYNLIEQDEYIEQNIVDAMENQYQIAKQYLENRKNTAWVYQDGLLDVNSKGILPIFYTFKFTNGSKLSSHMWFFKGFCQLLQPKYCVLMDVGANPQKDAIFSLIMAMEQNPKLGGVCGTMRVQIEEEDKDDVELDIVTNILVNKVFSIQKCQSCEYDIAHLLDKQAESALDFIHVLPGAFSAYRYKAFFVNYKDARNQQRCNQENQNQNILIPQQEDGILDKYLRQVLDQNYEHQTLQEANMFLAEDRVLCKLLFCNGYHLRYIPNALVYVDPCTSLKQLIQQRRRWINGSWHALSYISDNYDQDLKTSKHSWWDKQKFILSITQAKIQQLMIYFMESFQILWLYMIMYAIVDTGDLGLNNFIISTVIAFYVFLVFMVIYLSINYDPALIKELGKQEKEKEKIETDYYFSRLFFVSTCLGFISLGTVVYTIYLLITEIFFNYGFNDIVEKPQVPQSYYLVLVVISIGSIIIPILSSLFQLPQNIFNAALTMIPYFYYQPTYMHLFVIYSFCRIDDLSWGTKGLTNTGSNSVNSDKAYQKFKFLLTWLVLNTLVTAVLLILFQIQIYLLPQGLILFISVILTILTILKGFLALWYRIKYCSIQSQIQQYINSINKGKNIVDEEQRKMITELIKEKSLLEFYRDSKQKQQENSYLRAFAFTAYLESFFKSNN</sequence>
<evidence type="ECO:0000256" key="1">
    <source>
        <dbReference type="ARBA" id="ARBA00004651"/>
    </source>
</evidence>
<feature type="transmembrane region" description="Helical" evidence="10">
    <location>
        <begin position="728"/>
        <end position="746"/>
    </location>
</feature>
<evidence type="ECO:0000256" key="8">
    <source>
        <dbReference type="ARBA" id="ARBA00023316"/>
    </source>
</evidence>
<feature type="transmembrane region" description="Helical" evidence="10">
    <location>
        <begin position="766"/>
        <end position="783"/>
    </location>
</feature>
<feature type="transmembrane region" description="Helical" evidence="10">
    <location>
        <begin position="684"/>
        <end position="707"/>
    </location>
</feature>
<evidence type="ECO:0000256" key="6">
    <source>
        <dbReference type="ARBA" id="ARBA00022692"/>
    </source>
</evidence>
<accession>A0A8S1PB37</accession>
<evidence type="ECO:0000256" key="4">
    <source>
        <dbReference type="ARBA" id="ARBA00022676"/>
    </source>
</evidence>
<evidence type="ECO:0000256" key="7">
    <source>
        <dbReference type="ARBA" id="ARBA00023136"/>
    </source>
</evidence>
<name>A0A8S1PB37_PARPR</name>
<feature type="coiled-coil region" evidence="9">
    <location>
        <begin position="252"/>
        <end position="279"/>
    </location>
</feature>
<reference evidence="11" key="1">
    <citation type="submission" date="2021-01" db="EMBL/GenBank/DDBJ databases">
        <authorList>
            <consortium name="Genoscope - CEA"/>
            <person name="William W."/>
        </authorList>
    </citation>
    <scope>NUCLEOTIDE SEQUENCE</scope>
</reference>
<evidence type="ECO:0000256" key="2">
    <source>
        <dbReference type="ARBA" id="ARBA00012543"/>
    </source>
</evidence>
<organism evidence="11 12">
    <name type="scientific">Paramecium primaurelia</name>
    <dbReference type="NCBI Taxonomy" id="5886"/>
    <lineage>
        <taxon>Eukaryota</taxon>
        <taxon>Sar</taxon>
        <taxon>Alveolata</taxon>
        <taxon>Ciliophora</taxon>
        <taxon>Intramacronucleata</taxon>
        <taxon>Oligohymenophorea</taxon>
        <taxon>Peniculida</taxon>
        <taxon>Parameciidae</taxon>
        <taxon>Paramecium</taxon>
    </lineage>
</organism>
<dbReference type="AlphaFoldDB" id="A0A8S1PB37"/>
<dbReference type="InterPro" id="IPR004835">
    <property type="entry name" value="Chitin_synth"/>
</dbReference>
<gene>
    <name evidence="11" type="ORF">PPRIM_AZ9-3.1.T1110053</name>
</gene>
<feature type="transmembrane region" description="Helical" evidence="10">
    <location>
        <begin position="603"/>
        <end position="624"/>
    </location>
</feature>
<evidence type="ECO:0000313" key="11">
    <source>
        <dbReference type="EMBL" id="CAD8099958.1"/>
    </source>
</evidence>
<keyword evidence="9" id="KW-0175">Coiled coil</keyword>
<comment type="caution">
    <text evidence="11">The sequence shown here is derived from an EMBL/GenBank/DDBJ whole genome shotgun (WGS) entry which is preliminary data.</text>
</comment>
<dbReference type="PANTHER" id="PTHR22914">
    <property type="entry name" value="CHITIN SYNTHASE"/>
    <property type="match status" value="1"/>
</dbReference>
<feature type="transmembrane region" description="Helical" evidence="10">
    <location>
        <begin position="631"/>
        <end position="655"/>
    </location>
</feature>
<keyword evidence="3" id="KW-1003">Cell membrane</keyword>
<dbReference type="GO" id="GO:0071555">
    <property type="term" value="P:cell wall organization"/>
    <property type="evidence" value="ECO:0007669"/>
    <property type="project" value="UniProtKB-KW"/>
</dbReference>
<feature type="transmembrane region" description="Helical" evidence="10">
    <location>
        <begin position="815"/>
        <end position="838"/>
    </location>
</feature>
<evidence type="ECO:0000256" key="9">
    <source>
        <dbReference type="SAM" id="Coils"/>
    </source>
</evidence>
<dbReference type="GO" id="GO:0006031">
    <property type="term" value="P:chitin biosynthetic process"/>
    <property type="evidence" value="ECO:0007669"/>
    <property type="project" value="TreeGrafter"/>
</dbReference>
<dbReference type="EC" id="2.4.1.16" evidence="2"/>
<dbReference type="GO" id="GO:0005886">
    <property type="term" value="C:plasma membrane"/>
    <property type="evidence" value="ECO:0007669"/>
    <property type="project" value="UniProtKB-SubCell"/>
</dbReference>
<keyword evidence="10" id="KW-1133">Transmembrane helix</keyword>
<keyword evidence="8" id="KW-0961">Cell wall biogenesis/degradation</keyword>
<dbReference type="Proteomes" id="UP000688137">
    <property type="component" value="Unassembled WGS sequence"/>
</dbReference>
<comment type="subcellular location">
    <subcellularLocation>
        <location evidence="1">Cell membrane</location>
        <topology evidence="1">Multi-pass membrane protein</topology>
    </subcellularLocation>
</comment>
<keyword evidence="6 10" id="KW-0812">Transmembrane</keyword>
<keyword evidence="7 10" id="KW-0472">Membrane</keyword>
<dbReference type="OMA" id="WINGSWH"/>
<feature type="transmembrane region" description="Helical" evidence="10">
    <location>
        <begin position="844"/>
        <end position="866"/>
    </location>
</feature>
<evidence type="ECO:0000256" key="5">
    <source>
        <dbReference type="ARBA" id="ARBA00022679"/>
    </source>
</evidence>
<dbReference type="EMBL" id="CAJJDM010000114">
    <property type="protein sequence ID" value="CAD8099958.1"/>
    <property type="molecule type" value="Genomic_DNA"/>
</dbReference>
<proteinExistence type="predicted"/>
<evidence type="ECO:0000313" key="12">
    <source>
        <dbReference type="Proteomes" id="UP000688137"/>
    </source>
</evidence>
<keyword evidence="4" id="KW-0328">Glycosyltransferase</keyword>
<dbReference type="Pfam" id="PF01644">
    <property type="entry name" value="Chitin_synth_1"/>
    <property type="match status" value="1"/>
</dbReference>
<evidence type="ECO:0000256" key="3">
    <source>
        <dbReference type="ARBA" id="ARBA00022475"/>
    </source>
</evidence>